<dbReference type="Gene3D" id="3.20.20.30">
    <property type="entry name" value="Luciferase-like domain"/>
    <property type="match status" value="1"/>
</dbReference>
<dbReference type="SUPFAM" id="SSF51679">
    <property type="entry name" value="Bacterial luciferase-like"/>
    <property type="match status" value="1"/>
</dbReference>
<evidence type="ECO:0000256" key="6">
    <source>
        <dbReference type="PIRSR" id="PIRSR000337-1"/>
    </source>
</evidence>
<dbReference type="OrthoDB" id="4505903at2"/>
<proteinExistence type="inferred from homology"/>
<evidence type="ECO:0000256" key="2">
    <source>
        <dbReference type="ARBA" id="ARBA00022643"/>
    </source>
</evidence>
<dbReference type="InterPro" id="IPR036661">
    <property type="entry name" value="Luciferase-like_sf"/>
</dbReference>
<dbReference type="AlphaFoldDB" id="A0A494XXJ8"/>
<feature type="binding site" evidence="6">
    <location>
        <position position="60"/>
    </location>
    <ligand>
        <name>FMN</name>
        <dbReference type="ChEBI" id="CHEBI:58210"/>
    </ligand>
</feature>
<comment type="similarity">
    <text evidence="5">Belongs to the NtaA/SnaA/DszA monooxygenase family.</text>
</comment>
<dbReference type="NCBIfam" id="TIGR03860">
    <property type="entry name" value="FMN_nitrolo"/>
    <property type="match status" value="1"/>
</dbReference>
<gene>
    <name evidence="8" type="ORF">D7S86_15940</name>
</gene>
<name>A0A494XXJ8_9BURK</name>
<evidence type="ECO:0000256" key="1">
    <source>
        <dbReference type="ARBA" id="ARBA00022630"/>
    </source>
</evidence>
<keyword evidence="3" id="KW-0560">Oxidoreductase</keyword>
<accession>A0A494XXJ8</accession>
<keyword evidence="1 6" id="KW-0285">Flavoprotein</keyword>
<keyword evidence="9" id="KW-1185">Reference proteome</keyword>
<dbReference type="PANTHER" id="PTHR30011:SF16">
    <property type="entry name" value="C2H2 FINGER DOMAIN TRANSCRIPTION FACTOR (EUROFUNG)-RELATED"/>
    <property type="match status" value="1"/>
</dbReference>
<dbReference type="InterPro" id="IPR011251">
    <property type="entry name" value="Luciferase-like_dom"/>
</dbReference>
<feature type="binding site" evidence="6">
    <location>
        <position position="223"/>
    </location>
    <ligand>
        <name>FMN</name>
        <dbReference type="ChEBI" id="CHEBI:58210"/>
    </ligand>
</feature>
<evidence type="ECO:0000313" key="9">
    <source>
        <dbReference type="Proteomes" id="UP000270342"/>
    </source>
</evidence>
<protein>
    <submittedName>
        <fullName evidence="8">LLM class flavin-dependent oxidoreductase</fullName>
    </submittedName>
</protein>
<evidence type="ECO:0000256" key="5">
    <source>
        <dbReference type="ARBA" id="ARBA00033748"/>
    </source>
</evidence>
<dbReference type="GO" id="GO:0004497">
    <property type="term" value="F:monooxygenase activity"/>
    <property type="evidence" value="ECO:0007669"/>
    <property type="project" value="UniProtKB-KW"/>
</dbReference>
<dbReference type="EMBL" id="RBZU01000006">
    <property type="protein sequence ID" value="RKP53748.1"/>
    <property type="molecule type" value="Genomic_DNA"/>
</dbReference>
<feature type="binding site" evidence="6">
    <location>
        <position position="152"/>
    </location>
    <ligand>
        <name>FMN</name>
        <dbReference type="ChEBI" id="CHEBI:58210"/>
    </ligand>
</feature>
<feature type="binding site" evidence="6">
    <location>
        <position position="98"/>
    </location>
    <ligand>
        <name>FMN</name>
        <dbReference type="ChEBI" id="CHEBI:58210"/>
    </ligand>
</feature>
<keyword evidence="4" id="KW-0503">Monooxygenase</keyword>
<dbReference type="PANTHER" id="PTHR30011">
    <property type="entry name" value="ALKANESULFONATE MONOOXYGENASE-RELATED"/>
    <property type="match status" value="1"/>
</dbReference>
<evidence type="ECO:0000313" key="8">
    <source>
        <dbReference type="EMBL" id="RKP53748.1"/>
    </source>
</evidence>
<evidence type="ECO:0000256" key="3">
    <source>
        <dbReference type="ARBA" id="ARBA00023002"/>
    </source>
</evidence>
<dbReference type="PIRSF" id="PIRSF000337">
    <property type="entry name" value="NTA_MOA"/>
    <property type="match status" value="1"/>
</dbReference>
<dbReference type="Pfam" id="PF00296">
    <property type="entry name" value="Bac_luciferase"/>
    <property type="match status" value="1"/>
</dbReference>
<feature type="domain" description="Luciferase-like" evidence="7">
    <location>
        <begin position="41"/>
        <end position="386"/>
    </location>
</feature>
<evidence type="ECO:0000256" key="4">
    <source>
        <dbReference type="ARBA" id="ARBA00023033"/>
    </source>
</evidence>
<comment type="caution">
    <text evidence="8">The sequence shown here is derived from an EMBL/GenBank/DDBJ whole genome shotgun (WGS) entry which is preliminary data.</text>
</comment>
<organism evidence="8 9">
    <name type="scientific">Pararobbsia silviterrae</name>
    <dbReference type="NCBI Taxonomy" id="1792498"/>
    <lineage>
        <taxon>Bacteria</taxon>
        <taxon>Pseudomonadati</taxon>
        <taxon>Pseudomonadota</taxon>
        <taxon>Betaproteobacteria</taxon>
        <taxon>Burkholderiales</taxon>
        <taxon>Burkholderiaceae</taxon>
        <taxon>Pararobbsia</taxon>
    </lineage>
</organism>
<sequence>MSRTTPADLILNAVVLGVGMHPAAWRLRSDEAFSSLGLPFYRRLAREAEAASLHALFLADTLAVGEENFERPNLGAMDPLLALAAIAGETSHLGLVATASTTYNEPFSLARRVSTLDQLSAGRAGWNVVTTFVPDVAANFGDAPLPPAEQRYQRAEEFVDVVRALWQSWSAQALIGDKAQGIYVDKAQVRAIDHHGPHFRVRGPSTLPPSAQGSPVLFQSGASDAGRNLAARTADVVFTAQNTQDGARAFRSDVRARAREFGRDPDRIKIVPGLLPIIGGTEHEARARKDTLDALGGQAELKKLALRVGVPVDALELDKPLPVERILANDAFKGSEGFRNAALELGVREKLTVREILYRNGGGHLQVVGTPEQVADTIEHWHAQGACDGFNLMLDVLPEGLSAFGSEVVPLLQRRGLFRREPRGATLRSNLGL</sequence>
<dbReference type="RefSeq" id="WP_121087823.1">
    <property type="nucleotide sequence ID" value="NZ_RBZU01000006.1"/>
</dbReference>
<dbReference type="InterPro" id="IPR016215">
    <property type="entry name" value="NTA_MOA"/>
</dbReference>
<keyword evidence="2 6" id="KW-0288">FMN</keyword>
<dbReference type="GO" id="GO:0016705">
    <property type="term" value="F:oxidoreductase activity, acting on paired donors, with incorporation or reduction of molecular oxygen"/>
    <property type="evidence" value="ECO:0007669"/>
    <property type="project" value="InterPro"/>
</dbReference>
<reference evidence="8 9" key="1">
    <citation type="submission" date="2018-10" db="EMBL/GenBank/DDBJ databases">
        <title>Robbsia sp. DHC34, isolated from soil.</title>
        <authorList>
            <person name="Gao Z.-H."/>
            <person name="Qiu L.-H."/>
        </authorList>
    </citation>
    <scope>NUCLEOTIDE SEQUENCE [LARGE SCALE GENOMIC DNA]</scope>
    <source>
        <strain evidence="8 9">DHC34</strain>
    </source>
</reference>
<dbReference type="InterPro" id="IPR051260">
    <property type="entry name" value="Diverse_substr_monoxygenases"/>
</dbReference>
<evidence type="ECO:0000259" key="7">
    <source>
        <dbReference type="Pfam" id="PF00296"/>
    </source>
</evidence>
<dbReference type="Proteomes" id="UP000270342">
    <property type="component" value="Unassembled WGS sequence"/>
</dbReference>
<dbReference type="CDD" id="cd01095">
    <property type="entry name" value="Nitrilotriacetate_monoxgenase"/>
    <property type="match status" value="1"/>
</dbReference>